<evidence type="ECO:0000256" key="1">
    <source>
        <dbReference type="SAM" id="MobiDB-lite"/>
    </source>
</evidence>
<dbReference type="EMBL" id="LFIW01000709">
    <property type="protein sequence ID" value="KZL85227.1"/>
    <property type="molecule type" value="Genomic_DNA"/>
</dbReference>
<organism evidence="2 3">
    <name type="scientific">Colletotrichum incanum</name>
    <name type="common">Soybean anthracnose fungus</name>
    <dbReference type="NCBI Taxonomy" id="1573173"/>
    <lineage>
        <taxon>Eukaryota</taxon>
        <taxon>Fungi</taxon>
        <taxon>Dikarya</taxon>
        <taxon>Ascomycota</taxon>
        <taxon>Pezizomycotina</taxon>
        <taxon>Sordariomycetes</taxon>
        <taxon>Hypocreomycetidae</taxon>
        <taxon>Glomerellales</taxon>
        <taxon>Glomerellaceae</taxon>
        <taxon>Colletotrichum</taxon>
        <taxon>Colletotrichum spaethianum species complex</taxon>
    </lineage>
</organism>
<reference evidence="2 3" key="1">
    <citation type="submission" date="2015-06" db="EMBL/GenBank/DDBJ databases">
        <title>Survival trade-offs in plant roots during colonization by closely related pathogenic and mutualistic fungi.</title>
        <authorList>
            <person name="Hacquard S."/>
            <person name="Kracher B."/>
            <person name="Hiruma K."/>
            <person name="Weinman A."/>
            <person name="Muench P."/>
            <person name="Garrido Oter R."/>
            <person name="Ver Loren van Themaat E."/>
            <person name="Dallerey J.-F."/>
            <person name="Damm U."/>
            <person name="Henrissat B."/>
            <person name="Lespinet O."/>
            <person name="Thon M."/>
            <person name="Kemen E."/>
            <person name="McHardy A.C."/>
            <person name="Schulze-Lefert P."/>
            <person name="O'Connell R.J."/>
        </authorList>
    </citation>
    <scope>NUCLEOTIDE SEQUENCE [LARGE SCALE GENOMIC DNA]</scope>
    <source>
        <strain evidence="2 3">MAFF 238704</strain>
    </source>
</reference>
<dbReference type="Proteomes" id="UP000076584">
    <property type="component" value="Unassembled WGS sequence"/>
</dbReference>
<proteinExistence type="predicted"/>
<evidence type="ECO:0000313" key="3">
    <source>
        <dbReference type="Proteomes" id="UP000076584"/>
    </source>
</evidence>
<name>A0A167EK36_COLIC</name>
<comment type="caution">
    <text evidence="2">The sequence shown here is derived from an EMBL/GenBank/DDBJ whole genome shotgun (WGS) entry which is preliminary data.</text>
</comment>
<sequence>MHVNCQAASPGQRQASFRIWTLGYNFADLLSRLPPIKAWNDAEQSPAAARLRPRRLCNTSRVQDNNQLAEQQQHSNSVMRSDTFLQEAIKASTFNETNRVAPSARPSLPESGPGLAEQ</sequence>
<feature type="region of interest" description="Disordered" evidence="1">
    <location>
        <begin position="95"/>
        <end position="118"/>
    </location>
</feature>
<accession>A0A167EK36</accession>
<dbReference type="AlphaFoldDB" id="A0A167EK36"/>
<protein>
    <submittedName>
        <fullName evidence="2">Uncharacterized protein</fullName>
    </submittedName>
</protein>
<keyword evidence="3" id="KW-1185">Reference proteome</keyword>
<gene>
    <name evidence="2" type="ORF">CI238_08119</name>
</gene>
<evidence type="ECO:0000313" key="2">
    <source>
        <dbReference type="EMBL" id="KZL85227.1"/>
    </source>
</evidence>